<organism evidence="2 3">
    <name type="scientific">Thermogutta terrifontis</name>
    <dbReference type="NCBI Taxonomy" id="1331910"/>
    <lineage>
        <taxon>Bacteria</taxon>
        <taxon>Pseudomonadati</taxon>
        <taxon>Planctomycetota</taxon>
        <taxon>Planctomycetia</taxon>
        <taxon>Pirellulales</taxon>
        <taxon>Thermoguttaceae</taxon>
        <taxon>Thermogutta</taxon>
    </lineage>
</organism>
<evidence type="ECO:0000313" key="3">
    <source>
        <dbReference type="Proteomes" id="UP000215086"/>
    </source>
</evidence>
<feature type="region of interest" description="Disordered" evidence="1">
    <location>
        <begin position="1"/>
        <end position="27"/>
    </location>
</feature>
<dbReference type="EMBL" id="CP018477">
    <property type="protein sequence ID" value="ASV73118.1"/>
    <property type="molecule type" value="Genomic_DNA"/>
</dbReference>
<evidence type="ECO:0000313" key="2">
    <source>
        <dbReference type="EMBL" id="ASV73118.1"/>
    </source>
</evidence>
<keyword evidence="3" id="KW-1185">Reference proteome</keyword>
<evidence type="ECO:0000256" key="1">
    <source>
        <dbReference type="SAM" id="MobiDB-lite"/>
    </source>
</evidence>
<dbReference type="KEGG" id="ttf:THTE_0516"/>
<dbReference type="AlphaFoldDB" id="A0A286RAY7"/>
<sequence length="71" mass="7675">MPGKRELMIERGATDPTSGSLQGEADVTGTSLRKRFSEGRRGTLVVPGKRELMIERGATDPTSGSLRSKRT</sequence>
<protein>
    <submittedName>
        <fullName evidence="2">Uncharacterized protein</fullName>
    </submittedName>
</protein>
<gene>
    <name evidence="2" type="ORF">THTE_0516</name>
</gene>
<dbReference type="Proteomes" id="UP000215086">
    <property type="component" value="Chromosome"/>
</dbReference>
<proteinExistence type="predicted"/>
<feature type="compositionally biased region" description="Basic and acidic residues" evidence="1">
    <location>
        <begin position="1"/>
        <end position="13"/>
    </location>
</feature>
<name>A0A286RAY7_9BACT</name>
<reference evidence="2 3" key="1">
    <citation type="journal article" name="Front. Microbiol.">
        <title>Sugar Metabolism of the First Thermophilic Planctomycete Thermogutta terrifontis: Comparative Genomic and Transcriptomic Approaches.</title>
        <authorList>
            <person name="Elcheninov A.G."/>
            <person name="Menzel P."/>
            <person name="Gudbergsdottir S.R."/>
            <person name="Slesarev A.I."/>
            <person name="Kadnikov V.V."/>
            <person name="Krogh A."/>
            <person name="Bonch-Osmolovskaya E.A."/>
            <person name="Peng X."/>
            <person name="Kublanov I.V."/>
        </authorList>
    </citation>
    <scope>NUCLEOTIDE SEQUENCE [LARGE SCALE GENOMIC DNA]</scope>
    <source>
        <strain evidence="2 3">R1</strain>
    </source>
</reference>
<accession>A0A286RAY7</accession>